<gene>
    <name evidence="7" type="ORF">SE17_30670</name>
</gene>
<comment type="caution">
    <text evidence="7">The sequence shown here is derived from an EMBL/GenBank/DDBJ whole genome shotgun (WGS) entry which is preliminary data.</text>
</comment>
<dbReference type="InterPro" id="IPR036890">
    <property type="entry name" value="HATPase_C_sf"/>
</dbReference>
<dbReference type="PRINTS" id="PR00344">
    <property type="entry name" value="BCTRLSENSOR"/>
</dbReference>
<dbReference type="GO" id="GO:0004673">
    <property type="term" value="F:protein histidine kinase activity"/>
    <property type="evidence" value="ECO:0007669"/>
    <property type="project" value="UniProtKB-EC"/>
</dbReference>
<dbReference type="Proteomes" id="UP000050509">
    <property type="component" value="Unassembled WGS sequence"/>
</dbReference>
<protein>
    <recommendedName>
        <fullName evidence="2">histidine kinase</fullName>
        <ecNumber evidence="2">2.7.13.3</ecNumber>
    </recommendedName>
</protein>
<dbReference type="InterPro" id="IPR004358">
    <property type="entry name" value="Sig_transdc_His_kin-like_C"/>
</dbReference>
<keyword evidence="8" id="KW-1185">Reference proteome</keyword>
<dbReference type="SUPFAM" id="SSF55874">
    <property type="entry name" value="ATPase domain of HSP90 chaperone/DNA topoisomerase II/histidine kinase"/>
    <property type="match status" value="1"/>
</dbReference>
<dbReference type="InterPro" id="IPR050482">
    <property type="entry name" value="Sensor_HK_TwoCompSys"/>
</dbReference>
<dbReference type="PANTHER" id="PTHR24421">
    <property type="entry name" value="NITRATE/NITRITE SENSOR PROTEIN NARX-RELATED"/>
    <property type="match status" value="1"/>
</dbReference>
<evidence type="ECO:0000256" key="1">
    <source>
        <dbReference type="ARBA" id="ARBA00000085"/>
    </source>
</evidence>
<accession>A0A0P9FB18</accession>
<evidence type="ECO:0000256" key="5">
    <source>
        <dbReference type="ARBA" id="ARBA00023012"/>
    </source>
</evidence>
<dbReference type="Gene3D" id="3.30.565.10">
    <property type="entry name" value="Histidine kinase-like ATPase, C-terminal domain"/>
    <property type="match status" value="1"/>
</dbReference>
<evidence type="ECO:0000259" key="6">
    <source>
        <dbReference type="PROSITE" id="PS50109"/>
    </source>
</evidence>
<dbReference type="EC" id="2.7.13.3" evidence="2"/>
<dbReference type="PROSITE" id="PS50109">
    <property type="entry name" value="HIS_KIN"/>
    <property type="match status" value="1"/>
</dbReference>
<feature type="domain" description="Histidine kinase" evidence="6">
    <location>
        <begin position="166"/>
        <end position="254"/>
    </location>
</feature>
<evidence type="ECO:0000313" key="8">
    <source>
        <dbReference type="Proteomes" id="UP000050509"/>
    </source>
</evidence>
<dbReference type="InterPro" id="IPR005467">
    <property type="entry name" value="His_kinase_dom"/>
</dbReference>
<dbReference type="CDD" id="cd16917">
    <property type="entry name" value="HATPase_UhpB-NarQ-NarX-like"/>
    <property type="match status" value="1"/>
</dbReference>
<evidence type="ECO:0000256" key="4">
    <source>
        <dbReference type="ARBA" id="ARBA00022777"/>
    </source>
</evidence>
<dbReference type="PATRIC" id="fig|186479.3.peg.2876"/>
<sequence>MLLLGEKRDGGLYTQEEIEIARAAGERLIDAQASAAMARRLMELQRQRLAESQVIDQRTRRVLHDDVLPQLHTALLMLQAGGAQPDAISLLSDTHRQIANLLHTLPPTATPELARLGLLNALRHAIENEFASAFDQVDWQIEPATAHLAERLSPLAAEVCFYAAREAVRNAARYGRPGTNTRPFQLTVAACWPNGLELTISDNGVGMGFAATSQGSGQGLALHSTLMAVIGGTLTASSAPGAGTHITLALPNAAETEPAQPLTNSFGGATFAA</sequence>
<reference evidence="7 8" key="1">
    <citation type="submission" date="2015-09" db="EMBL/GenBank/DDBJ databases">
        <title>Draft genome sequence of Kouleothrix aurantiaca JCM 19913.</title>
        <authorList>
            <person name="Hemp J."/>
        </authorList>
    </citation>
    <scope>NUCLEOTIDE SEQUENCE [LARGE SCALE GENOMIC DNA]</scope>
    <source>
        <strain evidence="7 8">COM-B</strain>
    </source>
</reference>
<dbReference type="GO" id="GO:0000160">
    <property type="term" value="P:phosphorelay signal transduction system"/>
    <property type="evidence" value="ECO:0007669"/>
    <property type="project" value="UniProtKB-KW"/>
</dbReference>
<evidence type="ECO:0000256" key="2">
    <source>
        <dbReference type="ARBA" id="ARBA00012438"/>
    </source>
</evidence>
<keyword evidence="4" id="KW-0418">Kinase</keyword>
<dbReference type="PANTHER" id="PTHR24421:SF61">
    <property type="entry name" value="OXYGEN SENSOR HISTIDINE KINASE NREB"/>
    <property type="match status" value="1"/>
</dbReference>
<organism evidence="7 8">
    <name type="scientific">Kouleothrix aurantiaca</name>
    <dbReference type="NCBI Taxonomy" id="186479"/>
    <lineage>
        <taxon>Bacteria</taxon>
        <taxon>Bacillati</taxon>
        <taxon>Chloroflexota</taxon>
        <taxon>Chloroflexia</taxon>
        <taxon>Chloroflexales</taxon>
        <taxon>Roseiflexineae</taxon>
        <taxon>Roseiflexaceae</taxon>
        <taxon>Kouleothrix</taxon>
    </lineage>
</organism>
<dbReference type="InterPro" id="IPR003594">
    <property type="entry name" value="HATPase_dom"/>
</dbReference>
<evidence type="ECO:0000313" key="7">
    <source>
        <dbReference type="EMBL" id="KPV49782.1"/>
    </source>
</evidence>
<keyword evidence="5" id="KW-0902">Two-component regulatory system</keyword>
<evidence type="ECO:0000256" key="3">
    <source>
        <dbReference type="ARBA" id="ARBA00022679"/>
    </source>
</evidence>
<name>A0A0P9FB18_9CHLR</name>
<dbReference type="Pfam" id="PF02518">
    <property type="entry name" value="HATPase_c"/>
    <property type="match status" value="1"/>
</dbReference>
<proteinExistence type="predicted"/>
<comment type="catalytic activity">
    <reaction evidence="1">
        <text>ATP + protein L-histidine = ADP + protein N-phospho-L-histidine.</text>
        <dbReference type="EC" id="2.7.13.3"/>
    </reaction>
</comment>
<dbReference type="EMBL" id="LJCR01001753">
    <property type="protein sequence ID" value="KPV49782.1"/>
    <property type="molecule type" value="Genomic_DNA"/>
</dbReference>
<dbReference type="AlphaFoldDB" id="A0A0P9FB18"/>
<keyword evidence="3" id="KW-0808">Transferase</keyword>